<dbReference type="PANTHER" id="PTHR30469">
    <property type="entry name" value="MULTIDRUG RESISTANCE PROTEIN MDTA"/>
    <property type="match status" value="1"/>
</dbReference>
<evidence type="ECO:0000256" key="2">
    <source>
        <dbReference type="SAM" id="Coils"/>
    </source>
</evidence>
<protein>
    <submittedName>
        <fullName evidence="7">Hemolysin D</fullName>
    </submittedName>
</protein>
<dbReference type="InterPro" id="IPR058649">
    <property type="entry name" value="CzcB_C"/>
</dbReference>
<dbReference type="Pfam" id="PF25954">
    <property type="entry name" value="Beta-barrel_RND_2"/>
    <property type="match status" value="1"/>
</dbReference>
<evidence type="ECO:0000256" key="1">
    <source>
        <dbReference type="ARBA" id="ARBA00009477"/>
    </source>
</evidence>
<comment type="caution">
    <text evidence="7">The sequence shown here is derived from an EMBL/GenBank/DDBJ whole genome shotgun (WGS) entry which is preliminary data.</text>
</comment>
<keyword evidence="3" id="KW-0732">Signal</keyword>
<dbReference type="GO" id="GO:0015562">
    <property type="term" value="F:efflux transmembrane transporter activity"/>
    <property type="evidence" value="ECO:0007669"/>
    <property type="project" value="TreeGrafter"/>
</dbReference>
<evidence type="ECO:0000259" key="5">
    <source>
        <dbReference type="Pfam" id="PF25954"/>
    </source>
</evidence>
<dbReference type="InterPro" id="IPR058792">
    <property type="entry name" value="Beta-barrel_RND_2"/>
</dbReference>
<evidence type="ECO:0000313" key="8">
    <source>
        <dbReference type="Proteomes" id="UP000605253"/>
    </source>
</evidence>
<accession>A0A917CBT1</accession>
<evidence type="ECO:0000259" key="4">
    <source>
        <dbReference type="Pfam" id="PF25876"/>
    </source>
</evidence>
<dbReference type="InterPro" id="IPR058624">
    <property type="entry name" value="MdtA-like_HH"/>
</dbReference>
<gene>
    <name evidence="7" type="ORF">GCM10011365_00580</name>
</gene>
<dbReference type="InterPro" id="IPR006143">
    <property type="entry name" value="RND_pump_MFP"/>
</dbReference>
<feature type="domain" description="CzcB-like C-terminal circularly permuted SH3-like" evidence="6">
    <location>
        <begin position="270"/>
        <end position="323"/>
    </location>
</feature>
<dbReference type="Gene3D" id="1.10.287.470">
    <property type="entry name" value="Helix hairpin bin"/>
    <property type="match status" value="1"/>
</dbReference>
<dbReference type="AlphaFoldDB" id="A0A917CBT1"/>
<dbReference type="GO" id="GO:1990281">
    <property type="term" value="C:efflux pump complex"/>
    <property type="evidence" value="ECO:0007669"/>
    <property type="project" value="TreeGrafter"/>
</dbReference>
<evidence type="ECO:0000259" key="6">
    <source>
        <dbReference type="Pfam" id="PF25975"/>
    </source>
</evidence>
<dbReference type="NCBIfam" id="TIGR01730">
    <property type="entry name" value="RND_mfp"/>
    <property type="match status" value="1"/>
</dbReference>
<dbReference type="Proteomes" id="UP000605253">
    <property type="component" value="Unassembled WGS sequence"/>
</dbReference>
<dbReference type="EMBL" id="BMEO01000001">
    <property type="protein sequence ID" value="GGF83509.1"/>
    <property type="molecule type" value="Genomic_DNA"/>
</dbReference>
<comment type="similarity">
    <text evidence="1">Belongs to the membrane fusion protein (MFP) (TC 8.A.1) family.</text>
</comment>
<reference evidence="7" key="1">
    <citation type="journal article" date="2014" name="Int. J. Syst. Evol. Microbiol.">
        <title>Complete genome sequence of Corynebacterium casei LMG S-19264T (=DSM 44701T), isolated from a smear-ripened cheese.</title>
        <authorList>
            <consortium name="US DOE Joint Genome Institute (JGI-PGF)"/>
            <person name="Walter F."/>
            <person name="Albersmeier A."/>
            <person name="Kalinowski J."/>
            <person name="Ruckert C."/>
        </authorList>
    </citation>
    <scope>NUCLEOTIDE SEQUENCE</scope>
    <source>
        <strain evidence="7">CGMCC 1.12181</strain>
    </source>
</reference>
<organism evidence="7 8">
    <name type="scientific">Marinicella pacifica</name>
    <dbReference type="NCBI Taxonomy" id="1171543"/>
    <lineage>
        <taxon>Bacteria</taxon>
        <taxon>Pseudomonadati</taxon>
        <taxon>Pseudomonadota</taxon>
        <taxon>Gammaproteobacteria</taxon>
        <taxon>Lysobacterales</taxon>
        <taxon>Marinicellaceae</taxon>
        <taxon>Marinicella</taxon>
    </lineage>
</organism>
<dbReference type="RefSeq" id="WP_188363667.1">
    <property type="nucleotide sequence ID" value="NZ_BAABJF010000011.1"/>
</dbReference>
<evidence type="ECO:0000256" key="3">
    <source>
        <dbReference type="SAM" id="SignalP"/>
    </source>
</evidence>
<feature type="domain" description="CusB-like beta-barrel" evidence="5">
    <location>
        <begin position="193"/>
        <end position="263"/>
    </location>
</feature>
<evidence type="ECO:0000313" key="7">
    <source>
        <dbReference type="EMBL" id="GGF83509.1"/>
    </source>
</evidence>
<reference evidence="7" key="2">
    <citation type="submission" date="2020-09" db="EMBL/GenBank/DDBJ databases">
        <authorList>
            <person name="Sun Q."/>
            <person name="Zhou Y."/>
        </authorList>
    </citation>
    <scope>NUCLEOTIDE SEQUENCE</scope>
    <source>
        <strain evidence="7">CGMCC 1.12181</strain>
    </source>
</reference>
<keyword evidence="2" id="KW-0175">Coiled coil</keyword>
<dbReference type="SUPFAM" id="SSF111369">
    <property type="entry name" value="HlyD-like secretion proteins"/>
    <property type="match status" value="1"/>
</dbReference>
<feature type="domain" description="Multidrug resistance protein MdtA-like alpha-helical hairpin" evidence="4">
    <location>
        <begin position="86"/>
        <end position="154"/>
    </location>
</feature>
<dbReference type="Gene3D" id="2.40.420.20">
    <property type="match status" value="1"/>
</dbReference>
<dbReference type="Pfam" id="PF25876">
    <property type="entry name" value="HH_MFP_RND"/>
    <property type="match status" value="1"/>
</dbReference>
<sequence>MKIIISFILLISPYLVTADTTWYTVKATEEPVYRTFQGRIEAIQQATVSAQTSGRVAKIHVDVDDYVTADIVIIEFTNQEQKQAVERAQANLEAAKATEKQALASFKRAKNIFEKKLISQSEFDRAESQKNTAVAAVKTQQAALETARTQLEYTLIKAPFDGIVTERHVEQGEAVNVGTPLMSGLSLDHLRVVTHIPESMADRINEQGRAQVELPDGSRVESRDLILFPYADPVSKTFQMRVNLPPKTPGLFPGMSLKVHFKTGQQERLMIPTQAIVRRGELSLVYVKHGDQQLPRQIRTGQQSNQMTEVISGLASGDTIAANPLNVAVTQQPSNR</sequence>
<keyword evidence="8" id="KW-1185">Reference proteome</keyword>
<feature type="coiled-coil region" evidence="2">
    <location>
        <begin position="78"/>
        <end position="105"/>
    </location>
</feature>
<proteinExistence type="inferred from homology"/>
<name>A0A917CBT1_9GAMM</name>
<dbReference type="Gene3D" id="2.40.50.100">
    <property type="match status" value="1"/>
</dbReference>
<feature type="chain" id="PRO_5037863168" evidence="3">
    <location>
        <begin position="19"/>
        <end position="336"/>
    </location>
</feature>
<dbReference type="Gene3D" id="2.40.30.170">
    <property type="match status" value="1"/>
</dbReference>
<dbReference type="Pfam" id="PF25975">
    <property type="entry name" value="CzcB_C"/>
    <property type="match status" value="1"/>
</dbReference>
<feature type="signal peptide" evidence="3">
    <location>
        <begin position="1"/>
        <end position="18"/>
    </location>
</feature>
<dbReference type="PANTHER" id="PTHR30469:SF18">
    <property type="entry name" value="RESISTANCE-NODULATION-CELL DIVISION (RND) EFFLUX MEMBRANE FUSION PROTEIN-RELATED"/>
    <property type="match status" value="1"/>
</dbReference>